<keyword evidence="6 13" id="KW-0067">ATP-binding</keyword>
<evidence type="ECO:0000256" key="2">
    <source>
        <dbReference type="ARBA" id="ARBA00022553"/>
    </source>
</evidence>
<evidence type="ECO:0000256" key="13">
    <source>
        <dbReference type="PROSITE-ProRule" id="PRU10141"/>
    </source>
</evidence>
<evidence type="ECO:0000256" key="4">
    <source>
        <dbReference type="ARBA" id="ARBA00022741"/>
    </source>
</evidence>
<gene>
    <name evidence="15" type="primary">Dsor1</name>
    <name evidence="15" type="ORF">EVAR_16796_1</name>
</gene>
<comment type="catalytic activity">
    <reaction evidence="12">
        <text>L-tyrosyl-[protein] + ATP = O-phospho-L-tyrosyl-[protein] + ADP + H(+)</text>
        <dbReference type="Rhea" id="RHEA:10596"/>
        <dbReference type="Rhea" id="RHEA-COMP:10136"/>
        <dbReference type="Rhea" id="RHEA-COMP:20101"/>
        <dbReference type="ChEBI" id="CHEBI:15378"/>
        <dbReference type="ChEBI" id="CHEBI:30616"/>
        <dbReference type="ChEBI" id="CHEBI:46858"/>
        <dbReference type="ChEBI" id="CHEBI:61978"/>
        <dbReference type="ChEBI" id="CHEBI:456216"/>
        <dbReference type="EC" id="2.7.12.2"/>
    </reaction>
</comment>
<evidence type="ECO:0000256" key="11">
    <source>
        <dbReference type="ARBA" id="ARBA00049299"/>
    </source>
</evidence>
<evidence type="ECO:0000256" key="9">
    <source>
        <dbReference type="ARBA" id="ARBA00038999"/>
    </source>
</evidence>
<evidence type="ECO:0000256" key="8">
    <source>
        <dbReference type="ARBA" id="ARBA00038035"/>
    </source>
</evidence>
<keyword evidence="2" id="KW-0597">Phosphoprotein</keyword>
<dbReference type="EC" id="2.7.12.2" evidence="9"/>
<dbReference type="GO" id="GO:0005524">
    <property type="term" value="F:ATP binding"/>
    <property type="evidence" value="ECO:0007669"/>
    <property type="project" value="UniProtKB-UniRule"/>
</dbReference>
<dbReference type="OrthoDB" id="10252354at2759"/>
<evidence type="ECO:0000256" key="5">
    <source>
        <dbReference type="ARBA" id="ARBA00022777"/>
    </source>
</evidence>
<dbReference type="Pfam" id="PF00069">
    <property type="entry name" value="Pkinase"/>
    <property type="match status" value="1"/>
</dbReference>
<dbReference type="SMART" id="SM00220">
    <property type="entry name" value="S_TKc"/>
    <property type="match status" value="1"/>
</dbReference>
<dbReference type="PROSITE" id="PS00108">
    <property type="entry name" value="PROTEIN_KINASE_ST"/>
    <property type="match status" value="1"/>
</dbReference>
<evidence type="ECO:0000256" key="12">
    <source>
        <dbReference type="ARBA" id="ARBA00051693"/>
    </source>
</evidence>
<dbReference type="FunFam" id="1.10.510.10:FF:000115">
    <property type="entry name" value="Dual specificity mitogen-activated protein kinase kinase 1"/>
    <property type="match status" value="1"/>
</dbReference>
<evidence type="ECO:0000256" key="7">
    <source>
        <dbReference type="ARBA" id="ARBA00023137"/>
    </source>
</evidence>
<comment type="caution">
    <text evidence="15">The sequence shown here is derived from an EMBL/GenBank/DDBJ whole genome shotgun (WGS) entry which is preliminary data.</text>
</comment>
<comment type="catalytic activity">
    <reaction evidence="11">
        <text>L-threonyl-[protein] + ATP = O-phospho-L-threonyl-[protein] + ADP + H(+)</text>
        <dbReference type="Rhea" id="RHEA:46608"/>
        <dbReference type="Rhea" id="RHEA-COMP:11060"/>
        <dbReference type="Rhea" id="RHEA-COMP:11605"/>
        <dbReference type="ChEBI" id="CHEBI:15378"/>
        <dbReference type="ChEBI" id="CHEBI:30013"/>
        <dbReference type="ChEBI" id="CHEBI:30616"/>
        <dbReference type="ChEBI" id="CHEBI:61977"/>
        <dbReference type="ChEBI" id="CHEBI:456216"/>
        <dbReference type="EC" id="2.7.12.2"/>
    </reaction>
</comment>
<organism evidence="15 16">
    <name type="scientific">Eumeta variegata</name>
    <name type="common">Bagworm moth</name>
    <name type="synonym">Eumeta japonica</name>
    <dbReference type="NCBI Taxonomy" id="151549"/>
    <lineage>
        <taxon>Eukaryota</taxon>
        <taxon>Metazoa</taxon>
        <taxon>Ecdysozoa</taxon>
        <taxon>Arthropoda</taxon>
        <taxon>Hexapoda</taxon>
        <taxon>Insecta</taxon>
        <taxon>Pterygota</taxon>
        <taxon>Neoptera</taxon>
        <taxon>Endopterygota</taxon>
        <taxon>Lepidoptera</taxon>
        <taxon>Glossata</taxon>
        <taxon>Ditrysia</taxon>
        <taxon>Tineoidea</taxon>
        <taxon>Psychidae</taxon>
        <taxon>Oiketicinae</taxon>
        <taxon>Eumeta</taxon>
    </lineage>
</organism>
<evidence type="ECO:0000313" key="16">
    <source>
        <dbReference type="Proteomes" id="UP000299102"/>
    </source>
</evidence>
<dbReference type="GO" id="GO:0005829">
    <property type="term" value="C:cytosol"/>
    <property type="evidence" value="ECO:0007669"/>
    <property type="project" value="UniProtKB-ARBA"/>
</dbReference>
<keyword evidence="1" id="KW-0723">Serine/threonine-protein kinase</keyword>
<dbReference type="PROSITE" id="PS50011">
    <property type="entry name" value="PROTEIN_KINASE_DOM"/>
    <property type="match status" value="1"/>
</dbReference>
<reference evidence="15 16" key="1">
    <citation type="journal article" date="2019" name="Commun. Biol.">
        <title>The bagworm genome reveals a unique fibroin gene that provides high tensile strength.</title>
        <authorList>
            <person name="Kono N."/>
            <person name="Nakamura H."/>
            <person name="Ohtoshi R."/>
            <person name="Tomita M."/>
            <person name="Numata K."/>
            <person name="Arakawa K."/>
        </authorList>
    </citation>
    <scope>NUCLEOTIDE SEQUENCE [LARGE SCALE GENOMIC DNA]</scope>
</reference>
<evidence type="ECO:0000313" key="15">
    <source>
        <dbReference type="EMBL" id="GBP27125.1"/>
    </source>
</evidence>
<comment type="catalytic activity">
    <reaction evidence="10">
        <text>L-seryl-[protein] + ATP = O-phospho-L-seryl-[protein] + ADP + H(+)</text>
        <dbReference type="Rhea" id="RHEA:17989"/>
        <dbReference type="Rhea" id="RHEA-COMP:9863"/>
        <dbReference type="Rhea" id="RHEA-COMP:11604"/>
        <dbReference type="ChEBI" id="CHEBI:15378"/>
        <dbReference type="ChEBI" id="CHEBI:29999"/>
        <dbReference type="ChEBI" id="CHEBI:30616"/>
        <dbReference type="ChEBI" id="CHEBI:83421"/>
        <dbReference type="ChEBI" id="CHEBI:456216"/>
        <dbReference type="EC" id="2.7.12.2"/>
    </reaction>
</comment>
<dbReference type="PANTHER" id="PTHR47448">
    <property type="entry name" value="DUAL SPECIFICITY MITOGEN-ACTIVATED PROTEIN KINASE KINASE DSOR1-LIKE PROTEIN"/>
    <property type="match status" value="1"/>
</dbReference>
<dbReference type="InterPro" id="IPR008271">
    <property type="entry name" value="Ser/Thr_kinase_AS"/>
</dbReference>
<dbReference type="Gene3D" id="3.30.200.20">
    <property type="entry name" value="Phosphorylase Kinase, domain 1"/>
    <property type="match status" value="1"/>
</dbReference>
<dbReference type="GO" id="GO:0004713">
    <property type="term" value="F:protein tyrosine kinase activity"/>
    <property type="evidence" value="ECO:0007669"/>
    <property type="project" value="UniProtKB-KW"/>
</dbReference>
<dbReference type="InterPro" id="IPR017441">
    <property type="entry name" value="Protein_kinase_ATP_BS"/>
</dbReference>
<feature type="domain" description="Protein kinase" evidence="14">
    <location>
        <begin position="240"/>
        <end position="519"/>
    </location>
</feature>
<dbReference type="GO" id="GO:0004708">
    <property type="term" value="F:MAP kinase kinase activity"/>
    <property type="evidence" value="ECO:0007669"/>
    <property type="project" value="UniProtKB-EC"/>
</dbReference>
<dbReference type="STRING" id="151549.A0A4C1UL27"/>
<dbReference type="GO" id="GO:0004674">
    <property type="term" value="F:protein serine/threonine kinase activity"/>
    <property type="evidence" value="ECO:0007669"/>
    <property type="project" value="UniProtKB-KW"/>
</dbReference>
<proteinExistence type="inferred from homology"/>
<evidence type="ECO:0000256" key="6">
    <source>
        <dbReference type="ARBA" id="ARBA00022840"/>
    </source>
</evidence>
<keyword evidence="3" id="KW-0808">Transferase</keyword>
<dbReference type="EMBL" id="BGZK01000189">
    <property type="protein sequence ID" value="GBP27125.1"/>
    <property type="molecule type" value="Genomic_DNA"/>
</dbReference>
<dbReference type="SUPFAM" id="SSF56112">
    <property type="entry name" value="Protein kinase-like (PK-like)"/>
    <property type="match status" value="1"/>
</dbReference>
<dbReference type="FunFam" id="3.30.200.20:FF:000100">
    <property type="entry name" value="Dual specificity mitogen-activated protein kinase kinase 1"/>
    <property type="match status" value="1"/>
</dbReference>
<evidence type="ECO:0000256" key="10">
    <source>
        <dbReference type="ARBA" id="ARBA00049014"/>
    </source>
</evidence>
<comment type="similarity">
    <text evidence="8">Belongs to the protein kinase superfamily. STE Ser/Thr protein kinase family. MAP kinase kinase subfamily.</text>
</comment>
<evidence type="ECO:0000259" key="14">
    <source>
        <dbReference type="PROSITE" id="PS50011"/>
    </source>
</evidence>
<protein>
    <recommendedName>
        <fullName evidence="9">mitogen-activated protein kinase kinase</fullName>
        <ecNumber evidence="9">2.7.12.2</ecNumber>
    </recommendedName>
</protein>
<dbReference type="Proteomes" id="UP000299102">
    <property type="component" value="Unassembled WGS sequence"/>
</dbReference>
<feature type="binding site" evidence="13">
    <location>
        <position position="269"/>
    </location>
    <ligand>
        <name>ATP</name>
        <dbReference type="ChEBI" id="CHEBI:30616"/>
    </ligand>
</feature>
<dbReference type="InterPro" id="IPR050915">
    <property type="entry name" value="MAP_kinase_kinase"/>
</dbReference>
<dbReference type="AlphaFoldDB" id="A0A4C1UL27"/>
<evidence type="ECO:0000256" key="3">
    <source>
        <dbReference type="ARBA" id="ARBA00022679"/>
    </source>
</evidence>
<keyword evidence="16" id="KW-1185">Reference proteome</keyword>
<evidence type="ECO:0000256" key="1">
    <source>
        <dbReference type="ARBA" id="ARBA00022527"/>
    </source>
</evidence>
<dbReference type="InterPro" id="IPR000719">
    <property type="entry name" value="Prot_kinase_dom"/>
</dbReference>
<keyword evidence="5 15" id="KW-0418">Kinase</keyword>
<accession>A0A4C1UL27</accession>
<sequence>MCIRTVMTYASPVFAHAAPKALHRLQEEREPTRDGFLRHPLPRQLPPGVVHSACHAPSALACAVRPHSANISRVGLGLKGSGWYYEFQDSPEAFDKIVSLRVGVAGARAGWGPAGKCHLDYITSPTLNISVPRSRISDPDNKCRDKRKLKMSKMSKNKLNLTLPPGSIDTAPAVTPSNMTPQLKSATAIERQGLAGKSKTSIEALTERLEQIEMDDTQRRRIKVFLCQKERIGELSNEDFEKLGELGQGNGGVVMKVRHKSTGLIMALKLIHLEVKPAIKKQIIRELKVLHECNFAHIVGFYGAFYSDGEISICMEYMDGGSLDLILKKAGRIPESILGTITTAVLKGLSYLRDNHAIMHRDVKPSNILVNSNGEIKICDFGVSGQLIDSMANSFVGTRSYMSPERLQGTHYSVQSDIWSLGLSLVEMAIGMYPIPPPDAKTLAAIFGGQNEDHSPGQAPNSPRPMAIFELLEYIVNEPPPKLPSGIFSDEFKDFVDRCLKKNPDERADLKTLMNHEWIRKADAEKVDIAGWVCKTMDLMPSTPNSNVSPFSS</sequence>
<keyword evidence="4 13" id="KW-0547">Nucleotide-binding</keyword>
<dbReference type="PANTHER" id="PTHR47448:SF1">
    <property type="entry name" value="SERINE_THREONINE-PROTEIN KINASE STE7 HOMOLOG"/>
    <property type="match status" value="1"/>
</dbReference>
<dbReference type="CDD" id="cd06615">
    <property type="entry name" value="PKc_MEK"/>
    <property type="match status" value="1"/>
</dbReference>
<dbReference type="Gene3D" id="1.10.510.10">
    <property type="entry name" value="Transferase(Phosphotransferase) domain 1"/>
    <property type="match status" value="1"/>
</dbReference>
<name>A0A4C1UL27_EUMVA</name>
<dbReference type="PROSITE" id="PS00107">
    <property type="entry name" value="PROTEIN_KINASE_ATP"/>
    <property type="match status" value="1"/>
</dbReference>
<dbReference type="InterPro" id="IPR011009">
    <property type="entry name" value="Kinase-like_dom_sf"/>
</dbReference>
<keyword evidence="7" id="KW-0829">Tyrosine-protein kinase</keyword>